<dbReference type="InParanoid" id="A0A2H3DH97"/>
<evidence type="ECO:0008006" key="3">
    <source>
        <dbReference type="Google" id="ProtNLM"/>
    </source>
</evidence>
<organism evidence="1 2">
    <name type="scientific">Armillaria gallica</name>
    <name type="common">Bulbous honey fungus</name>
    <name type="synonym">Armillaria bulbosa</name>
    <dbReference type="NCBI Taxonomy" id="47427"/>
    <lineage>
        <taxon>Eukaryota</taxon>
        <taxon>Fungi</taxon>
        <taxon>Dikarya</taxon>
        <taxon>Basidiomycota</taxon>
        <taxon>Agaricomycotina</taxon>
        <taxon>Agaricomycetes</taxon>
        <taxon>Agaricomycetidae</taxon>
        <taxon>Agaricales</taxon>
        <taxon>Marasmiineae</taxon>
        <taxon>Physalacriaceae</taxon>
        <taxon>Armillaria</taxon>
    </lineage>
</organism>
<dbReference type="EMBL" id="KZ293682">
    <property type="protein sequence ID" value="PBK86826.1"/>
    <property type="molecule type" value="Genomic_DNA"/>
</dbReference>
<name>A0A2H3DH97_ARMGA</name>
<dbReference type="Gene3D" id="3.40.50.1460">
    <property type="match status" value="1"/>
</dbReference>
<evidence type="ECO:0000313" key="2">
    <source>
        <dbReference type="Proteomes" id="UP000217790"/>
    </source>
</evidence>
<reference evidence="2" key="1">
    <citation type="journal article" date="2017" name="Nat. Ecol. Evol.">
        <title>Genome expansion and lineage-specific genetic innovations in the forest pathogenic fungi Armillaria.</title>
        <authorList>
            <person name="Sipos G."/>
            <person name="Prasanna A.N."/>
            <person name="Walter M.C."/>
            <person name="O'Connor E."/>
            <person name="Balint B."/>
            <person name="Krizsan K."/>
            <person name="Kiss B."/>
            <person name="Hess J."/>
            <person name="Varga T."/>
            <person name="Slot J."/>
            <person name="Riley R."/>
            <person name="Boka B."/>
            <person name="Rigling D."/>
            <person name="Barry K."/>
            <person name="Lee J."/>
            <person name="Mihaltcheva S."/>
            <person name="LaButti K."/>
            <person name="Lipzen A."/>
            <person name="Waldron R."/>
            <person name="Moloney N.M."/>
            <person name="Sperisen C."/>
            <person name="Kredics L."/>
            <person name="Vagvoelgyi C."/>
            <person name="Patrignani A."/>
            <person name="Fitzpatrick D."/>
            <person name="Nagy I."/>
            <person name="Doyle S."/>
            <person name="Anderson J.B."/>
            <person name="Grigoriev I.V."/>
            <person name="Gueldener U."/>
            <person name="Muensterkoetter M."/>
            <person name="Nagy L.G."/>
        </authorList>
    </citation>
    <scope>NUCLEOTIDE SEQUENCE [LARGE SCALE GENOMIC DNA]</scope>
    <source>
        <strain evidence="2">Ar21-2</strain>
    </source>
</reference>
<gene>
    <name evidence="1" type="ORF">ARMGADRAFT_481010</name>
</gene>
<keyword evidence="2" id="KW-1185">Reference proteome</keyword>
<evidence type="ECO:0000313" key="1">
    <source>
        <dbReference type="EMBL" id="PBK86826.1"/>
    </source>
</evidence>
<accession>A0A2H3DH97</accession>
<sequence length="167" mass="18507">MDRENTLDISDREISTILHLISSNKKAQITLVLDCCHAGAFSRNPPQPGPEGGSLWRQQINMLNEGHNILKDFPGYQSILSDTWSTNTDSYVLLAACEEFQDAMSLTGVEERGGVFMGALVETLTSADLKEKSTFMGLMEALRPLMPYTQTPIAIGKYRDAPIPFHD</sequence>
<proteinExistence type="predicted"/>
<dbReference type="OrthoDB" id="2927662at2759"/>
<protein>
    <recommendedName>
        <fullName evidence="3">Peptidase C14</fullName>
    </recommendedName>
</protein>
<dbReference type="AlphaFoldDB" id="A0A2H3DH97"/>
<dbReference type="Proteomes" id="UP000217790">
    <property type="component" value="Unassembled WGS sequence"/>
</dbReference>